<dbReference type="SUPFAM" id="SSF47473">
    <property type="entry name" value="EF-hand"/>
    <property type="match status" value="1"/>
</dbReference>
<dbReference type="InterPro" id="IPR011992">
    <property type="entry name" value="EF-hand-dom_pair"/>
</dbReference>
<dbReference type="Gene3D" id="1.10.238.10">
    <property type="entry name" value="EF-hand"/>
    <property type="match status" value="1"/>
</dbReference>
<reference evidence="3" key="3">
    <citation type="submission" date="2016-03" db="UniProtKB">
        <authorList>
            <consortium name="EnsemblProtists"/>
        </authorList>
    </citation>
    <scope>IDENTIFICATION</scope>
</reference>
<gene>
    <name evidence="2" type="ORF">GUITHDRAFT_122501</name>
</gene>
<evidence type="ECO:0008006" key="5">
    <source>
        <dbReference type="Google" id="ProtNLM"/>
    </source>
</evidence>
<sequence>MHSTFSPVLDLEFRHGGGGAHKEPTELIDGKRSRKPAGFHASRSAARKLDRHVPRSRSAAEMRSCNIAVHGCSYVKTEEPSSLSSAPLATWERLKEALHAHDVDDCGLIRSETFIRVLEEMDLGLTETENEELKQKYRRGDEILYRDFLDNISAILHKEAQHVGLQQKSGIRKSVPKILSKSTQRNSRGTILRQETLSSEDSMLIAIREKILVAWNKWKVENESRHKGFSRMISFKKDHLTAPTRVDPSVNPQHKISEDDLSLQLSMQRLFQTFQSILTASEFERIFHQYEQCNLLAAGASDRQTWSQFLLDFIMQKPSSKRDNNNVLPLMQTLRSQSVPLLARRTKARETEEALKNSRWRPASVADMADVAAVSTPNLPPPSAAWRGKVRLM</sequence>
<feature type="region of interest" description="Disordered" evidence="1">
    <location>
        <begin position="1"/>
        <end position="55"/>
    </location>
</feature>
<dbReference type="Proteomes" id="UP000011087">
    <property type="component" value="Unassembled WGS sequence"/>
</dbReference>
<organism evidence="2">
    <name type="scientific">Guillardia theta (strain CCMP2712)</name>
    <name type="common">Cryptophyte</name>
    <dbReference type="NCBI Taxonomy" id="905079"/>
    <lineage>
        <taxon>Eukaryota</taxon>
        <taxon>Cryptophyceae</taxon>
        <taxon>Pyrenomonadales</taxon>
        <taxon>Geminigeraceae</taxon>
        <taxon>Guillardia</taxon>
    </lineage>
</organism>
<protein>
    <recommendedName>
        <fullName evidence="5">EF-hand domain-containing protein</fullName>
    </recommendedName>
</protein>
<reference evidence="2 4" key="1">
    <citation type="journal article" date="2012" name="Nature">
        <title>Algal genomes reveal evolutionary mosaicism and the fate of nucleomorphs.</title>
        <authorList>
            <consortium name="DOE Joint Genome Institute"/>
            <person name="Curtis B.A."/>
            <person name="Tanifuji G."/>
            <person name="Burki F."/>
            <person name="Gruber A."/>
            <person name="Irimia M."/>
            <person name="Maruyama S."/>
            <person name="Arias M.C."/>
            <person name="Ball S.G."/>
            <person name="Gile G.H."/>
            <person name="Hirakawa Y."/>
            <person name="Hopkins J.F."/>
            <person name="Kuo A."/>
            <person name="Rensing S.A."/>
            <person name="Schmutz J."/>
            <person name="Symeonidi A."/>
            <person name="Elias M."/>
            <person name="Eveleigh R.J."/>
            <person name="Herman E.K."/>
            <person name="Klute M.J."/>
            <person name="Nakayama T."/>
            <person name="Obornik M."/>
            <person name="Reyes-Prieto A."/>
            <person name="Armbrust E.V."/>
            <person name="Aves S.J."/>
            <person name="Beiko R.G."/>
            <person name="Coutinho P."/>
            <person name="Dacks J.B."/>
            <person name="Durnford D.G."/>
            <person name="Fast N.M."/>
            <person name="Green B.R."/>
            <person name="Grisdale C.J."/>
            <person name="Hempel F."/>
            <person name="Henrissat B."/>
            <person name="Hoppner M.P."/>
            <person name="Ishida K."/>
            <person name="Kim E."/>
            <person name="Koreny L."/>
            <person name="Kroth P.G."/>
            <person name="Liu Y."/>
            <person name="Malik S.B."/>
            <person name="Maier U.G."/>
            <person name="McRose D."/>
            <person name="Mock T."/>
            <person name="Neilson J.A."/>
            <person name="Onodera N.T."/>
            <person name="Poole A.M."/>
            <person name="Pritham E.J."/>
            <person name="Richards T.A."/>
            <person name="Rocap G."/>
            <person name="Roy S.W."/>
            <person name="Sarai C."/>
            <person name="Schaack S."/>
            <person name="Shirato S."/>
            <person name="Slamovits C.H."/>
            <person name="Spencer D.F."/>
            <person name="Suzuki S."/>
            <person name="Worden A.Z."/>
            <person name="Zauner S."/>
            <person name="Barry K."/>
            <person name="Bell C."/>
            <person name="Bharti A.K."/>
            <person name="Crow J.A."/>
            <person name="Grimwood J."/>
            <person name="Kramer R."/>
            <person name="Lindquist E."/>
            <person name="Lucas S."/>
            <person name="Salamov A."/>
            <person name="McFadden G.I."/>
            <person name="Lane C.E."/>
            <person name="Keeling P.J."/>
            <person name="Gray M.W."/>
            <person name="Grigoriev I.V."/>
            <person name="Archibald J.M."/>
        </authorList>
    </citation>
    <scope>NUCLEOTIDE SEQUENCE</scope>
    <source>
        <strain evidence="2 4">CCMP2712</strain>
    </source>
</reference>
<keyword evidence="4" id="KW-1185">Reference proteome</keyword>
<dbReference type="EnsemblProtists" id="EKX31305">
    <property type="protein sequence ID" value="EKX31305"/>
    <property type="gene ID" value="GUITHDRAFT_122501"/>
</dbReference>
<dbReference type="EMBL" id="JH993307">
    <property type="protein sequence ID" value="EKX31305.1"/>
    <property type="molecule type" value="Genomic_DNA"/>
</dbReference>
<evidence type="ECO:0000313" key="4">
    <source>
        <dbReference type="Proteomes" id="UP000011087"/>
    </source>
</evidence>
<reference evidence="4" key="2">
    <citation type="submission" date="2012-11" db="EMBL/GenBank/DDBJ databases">
        <authorList>
            <person name="Kuo A."/>
            <person name="Curtis B.A."/>
            <person name="Tanifuji G."/>
            <person name="Burki F."/>
            <person name="Gruber A."/>
            <person name="Irimia M."/>
            <person name="Maruyama S."/>
            <person name="Arias M.C."/>
            <person name="Ball S.G."/>
            <person name="Gile G.H."/>
            <person name="Hirakawa Y."/>
            <person name="Hopkins J.F."/>
            <person name="Rensing S.A."/>
            <person name="Schmutz J."/>
            <person name="Symeonidi A."/>
            <person name="Elias M."/>
            <person name="Eveleigh R.J."/>
            <person name="Herman E.K."/>
            <person name="Klute M.J."/>
            <person name="Nakayama T."/>
            <person name="Obornik M."/>
            <person name="Reyes-Prieto A."/>
            <person name="Armbrust E.V."/>
            <person name="Aves S.J."/>
            <person name="Beiko R.G."/>
            <person name="Coutinho P."/>
            <person name="Dacks J.B."/>
            <person name="Durnford D.G."/>
            <person name="Fast N.M."/>
            <person name="Green B.R."/>
            <person name="Grisdale C."/>
            <person name="Hempe F."/>
            <person name="Henrissat B."/>
            <person name="Hoppner M.P."/>
            <person name="Ishida K.-I."/>
            <person name="Kim E."/>
            <person name="Koreny L."/>
            <person name="Kroth P.G."/>
            <person name="Liu Y."/>
            <person name="Malik S.-B."/>
            <person name="Maier U.G."/>
            <person name="McRose D."/>
            <person name="Mock T."/>
            <person name="Neilson J.A."/>
            <person name="Onodera N.T."/>
            <person name="Poole A.M."/>
            <person name="Pritham E.J."/>
            <person name="Richards T.A."/>
            <person name="Rocap G."/>
            <person name="Roy S.W."/>
            <person name="Sarai C."/>
            <person name="Schaack S."/>
            <person name="Shirato S."/>
            <person name="Slamovits C.H."/>
            <person name="Spencer D.F."/>
            <person name="Suzuki S."/>
            <person name="Worden A.Z."/>
            <person name="Zauner S."/>
            <person name="Barry K."/>
            <person name="Bell C."/>
            <person name="Bharti A.K."/>
            <person name="Crow J.A."/>
            <person name="Grimwood J."/>
            <person name="Kramer R."/>
            <person name="Lindquist E."/>
            <person name="Lucas S."/>
            <person name="Salamov A."/>
            <person name="McFadden G.I."/>
            <person name="Lane C.E."/>
            <person name="Keeling P.J."/>
            <person name="Gray M.W."/>
            <person name="Grigoriev I.V."/>
            <person name="Archibald J.M."/>
        </authorList>
    </citation>
    <scope>NUCLEOTIDE SEQUENCE</scope>
    <source>
        <strain evidence="4">CCMP2712</strain>
    </source>
</reference>
<dbReference type="KEGG" id="gtt:GUITHDRAFT_122501"/>
<accession>L1I641</accession>
<proteinExistence type="predicted"/>
<dbReference type="GeneID" id="17288023"/>
<evidence type="ECO:0000256" key="1">
    <source>
        <dbReference type="SAM" id="MobiDB-lite"/>
    </source>
</evidence>
<dbReference type="HOGENOM" id="CLU_702937_0_0_1"/>
<name>L1I641_GUITC</name>
<feature type="compositionally biased region" description="Basic and acidic residues" evidence="1">
    <location>
        <begin position="11"/>
        <end position="31"/>
    </location>
</feature>
<dbReference type="PaxDb" id="55529-EKX31305"/>
<evidence type="ECO:0000313" key="2">
    <source>
        <dbReference type="EMBL" id="EKX31305.1"/>
    </source>
</evidence>
<evidence type="ECO:0000313" key="3">
    <source>
        <dbReference type="EnsemblProtists" id="EKX31305"/>
    </source>
</evidence>
<dbReference type="RefSeq" id="XP_005818285.1">
    <property type="nucleotide sequence ID" value="XM_005818228.1"/>
</dbReference>
<dbReference type="AlphaFoldDB" id="L1I641"/>